<sequence length="211" mass="22709">MRDFQVDRDRMVDRQIASRGITDPRLLAALRMVPREQFVSADMADYAYSDHALAIEAGQTISQPYIVALMIAEARIDANARVLEVGAGSGYAAAVMSRIADHVFTIERVPLLADLAAMRMAELGYDNVTVHAGDGTLGWPEEAPFDAILVAASGRIIPEPLKQQLAIGGRLVIPLGGHDDIQTLVRVTRTGADSFAIAELCAVRFVPLIGA</sequence>
<dbReference type="Pfam" id="PF01135">
    <property type="entry name" value="PCMT"/>
    <property type="match status" value="1"/>
</dbReference>
<organism evidence="8 9">
    <name type="scientific">Sphingomonas cavernae</name>
    <dbReference type="NCBI Taxonomy" id="2320861"/>
    <lineage>
        <taxon>Bacteria</taxon>
        <taxon>Pseudomonadati</taxon>
        <taxon>Pseudomonadota</taxon>
        <taxon>Alphaproteobacteria</taxon>
        <taxon>Sphingomonadales</taxon>
        <taxon>Sphingomonadaceae</taxon>
        <taxon>Sphingomonas</taxon>
    </lineage>
</organism>
<comment type="catalytic activity">
    <reaction evidence="7">
        <text>[protein]-L-isoaspartate + S-adenosyl-L-methionine = [protein]-L-isoaspartate alpha-methyl ester + S-adenosyl-L-homocysteine</text>
        <dbReference type="Rhea" id="RHEA:12705"/>
        <dbReference type="Rhea" id="RHEA-COMP:12143"/>
        <dbReference type="Rhea" id="RHEA-COMP:12144"/>
        <dbReference type="ChEBI" id="CHEBI:57856"/>
        <dbReference type="ChEBI" id="CHEBI:59789"/>
        <dbReference type="ChEBI" id="CHEBI:90596"/>
        <dbReference type="ChEBI" id="CHEBI:90598"/>
        <dbReference type="EC" id="2.1.1.77"/>
    </reaction>
</comment>
<evidence type="ECO:0000256" key="7">
    <source>
        <dbReference type="HAMAP-Rule" id="MF_00090"/>
    </source>
</evidence>
<evidence type="ECO:0000313" key="8">
    <source>
        <dbReference type="EMBL" id="RJF85625.1"/>
    </source>
</evidence>
<keyword evidence="4 7" id="KW-0489">Methyltransferase</keyword>
<evidence type="ECO:0000256" key="4">
    <source>
        <dbReference type="ARBA" id="ARBA00022603"/>
    </source>
</evidence>
<dbReference type="RefSeq" id="WP_119764556.1">
    <property type="nucleotide sequence ID" value="NZ_QYUM01000004.1"/>
</dbReference>
<comment type="subcellular location">
    <subcellularLocation>
        <location evidence="1 7">Cytoplasm</location>
    </subcellularLocation>
</comment>
<dbReference type="Proteomes" id="UP000286100">
    <property type="component" value="Unassembled WGS sequence"/>
</dbReference>
<proteinExistence type="inferred from homology"/>
<dbReference type="FunFam" id="3.40.50.150:FF:000010">
    <property type="entry name" value="Protein-L-isoaspartate O-methyltransferase"/>
    <property type="match status" value="1"/>
</dbReference>
<dbReference type="AlphaFoldDB" id="A0A418W6G4"/>
<evidence type="ECO:0000256" key="2">
    <source>
        <dbReference type="ARBA" id="ARBA00005369"/>
    </source>
</evidence>
<dbReference type="HAMAP" id="MF_00090">
    <property type="entry name" value="PIMT"/>
    <property type="match status" value="1"/>
</dbReference>
<dbReference type="Gene3D" id="3.40.50.150">
    <property type="entry name" value="Vaccinia Virus protein VP39"/>
    <property type="match status" value="1"/>
</dbReference>
<reference evidence="8 9" key="1">
    <citation type="submission" date="2018-09" db="EMBL/GenBank/DDBJ databases">
        <authorList>
            <person name="Zhu H."/>
        </authorList>
    </citation>
    <scope>NUCLEOTIDE SEQUENCE [LARGE SCALE GENOMIC DNA]</scope>
    <source>
        <strain evidence="8 9">K2R01-6</strain>
    </source>
</reference>
<evidence type="ECO:0000313" key="9">
    <source>
        <dbReference type="Proteomes" id="UP000286100"/>
    </source>
</evidence>
<dbReference type="PROSITE" id="PS01279">
    <property type="entry name" value="PCMT"/>
    <property type="match status" value="1"/>
</dbReference>
<dbReference type="GO" id="GO:0030091">
    <property type="term" value="P:protein repair"/>
    <property type="evidence" value="ECO:0007669"/>
    <property type="project" value="UniProtKB-UniRule"/>
</dbReference>
<comment type="similarity">
    <text evidence="2 7">Belongs to the methyltransferase superfamily. L-isoaspartyl/D-aspartyl protein methyltransferase family.</text>
</comment>
<dbReference type="EMBL" id="QYUM01000004">
    <property type="protein sequence ID" value="RJF85625.1"/>
    <property type="molecule type" value="Genomic_DNA"/>
</dbReference>
<dbReference type="InterPro" id="IPR029063">
    <property type="entry name" value="SAM-dependent_MTases_sf"/>
</dbReference>
<gene>
    <name evidence="7" type="primary">pcm</name>
    <name evidence="8" type="ORF">D3876_17070</name>
</gene>
<protein>
    <recommendedName>
        <fullName evidence="7">Protein-L-isoaspartate O-methyltransferase</fullName>
        <ecNumber evidence="7">2.1.1.77</ecNumber>
    </recommendedName>
    <alternativeName>
        <fullName evidence="7">L-isoaspartyl protein carboxyl methyltransferase</fullName>
    </alternativeName>
    <alternativeName>
        <fullName evidence="7">Protein L-isoaspartyl methyltransferase</fullName>
    </alternativeName>
    <alternativeName>
        <fullName evidence="7">Protein-beta-aspartate methyltransferase</fullName>
        <shortName evidence="7">PIMT</shortName>
    </alternativeName>
</protein>
<accession>A0A418W6G4</accession>
<dbReference type="NCBIfam" id="NF001453">
    <property type="entry name" value="PRK00312.1"/>
    <property type="match status" value="1"/>
</dbReference>
<dbReference type="NCBIfam" id="TIGR00080">
    <property type="entry name" value="pimt"/>
    <property type="match status" value="1"/>
</dbReference>
<dbReference type="GO" id="GO:0032259">
    <property type="term" value="P:methylation"/>
    <property type="evidence" value="ECO:0007669"/>
    <property type="project" value="UniProtKB-KW"/>
</dbReference>
<name>A0A418W6G4_9SPHN</name>
<dbReference type="GO" id="GO:0004719">
    <property type="term" value="F:protein-L-isoaspartate (D-aspartate) O-methyltransferase activity"/>
    <property type="evidence" value="ECO:0007669"/>
    <property type="project" value="UniProtKB-UniRule"/>
</dbReference>
<evidence type="ECO:0000256" key="3">
    <source>
        <dbReference type="ARBA" id="ARBA00022490"/>
    </source>
</evidence>
<comment type="function">
    <text evidence="7">Catalyzes the methyl esterification of L-isoaspartyl residues in peptides and proteins that result from spontaneous decomposition of normal L-aspartyl and L-asparaginyl residues. It plays a role in the repair and/or degradation of damaged proteins.</text>
</comment>
<dbReference type="PANTHER" id="PTHR11579:SF0">
    <property type="entry name" value="PROTEIN-L-ISOASPARTATE(D-ASPARTATE) O-METHYLTRANSFERASE"/>
    <property type="match status" value="1"/>
</dbReference>
<dbReference type="EC" id="2.1.1.77" evidence="7"/>
<evidence type="ECO:0000256" key="1">
    <source>
        <dbReference type="ARBA" id="ARBA00004496"/>
    </source>
</evidence>
<dbReference type="CDD" id="cd02440">
    <property type="entry name" value="AdoMet_MTases"/>
    <property type="match status" value="1"/>
</dbReference>
<keyword evidence="3 7" id="KW-0963">Cytoplasm</keyword>
<keyword evidence="6 7" id="KW-0949">S-adenosyl-L-methionine</keyword>
<evidence type="ECO:0000256" key="6">
    <source>
        <dbReference type="ARBA" id="ARBA00022691"/>
    </source>
</evidence>
<dbReference type="GO" id="GO:0005737">
    <property type="term" value="C:cytoplasm"/>
    <property type="evidence" value="ECO:0007669"/>
    <property type="project" value="UniProtKB-SubCell"/>
</dbReference>
<dbReference type="SUPFAM" id="SSF53335">
    <property type="entry name" value="S-adenosyl-L-methionine-dependent methyltransferases"/>
    <property type="match status" value="1"/>
</dbReference>
<dbReference type="PANTHER" id="PTHR11579">
    <property type="entry name" value="PROTEIN-L-ISOASPARTATE O-METHYLTRANSFERASE"/>
    <property type="match status" value="1"/>
</dbReference>
<evidence type="ECO:0000256" key="5">
    <source>
        <dbReference type="ARBA" id="ARBA00022679"/>
    </source>
</evidence>
<keyword evidence="9" id="KW-1185">Reference proteome</keyword>
<dbReference type="OrthoDB" id="9810066at2"/>
<comment type="caution">
    <text evidence="8">The sequence shown here is derived from an EMBL/GenBank/DDBJ whole genome shotgun (WGS) entry which is preliminary data.</text>
</comment>
<dbReference type="InterPro" id="IPR000682">
    <property type="entry name" value="PCMT"/>
</dbReference>
<keyword evidence="5 7" id="KW-0808">Transferase</keyword>
<feature type="active site" evidence="7">
    <location>
        <position position="62"/>
    </location>
</feature>